<evidence type="ECO:0000313" key="2">
    <source>
        <dbReference type="Proteomes" id="UP000290889"/>
    </source>
</evidence>
<sequence length="235" mass="26871">MALWIKRVLGVLLLIFALLTGILFVFFNEDVPDGHSPQKADEIANKMLKSLNNEAYQDSRYLEWSYRGGRNNYIWDKEMGKVEMSWGDYTGEIDLVNPSNSSVKEGEEQILGEEKEKLVKEAISNFNNDSFWLVAPFKIFDKGTKRAVVDLDDEKIGLKVTYTLGGDTPGDTYVWELNEKYLPERFRMWVQILPLKGLGATWEGWDLTESGALLPQYHKVGPLKLDLGTVRARKD</sequence>
<dbReference type="RefSeq" id="WP_129603712.1">
    <property type="nucleotide sequence ID" value="NZ_CP035544.1"/>
</dbReference>
<reference evidence="1 2" key="1">
    <citation type="submission" date="2019-01" db="EMBL/GenBank/DDBJ databases">
        <title>Muriicola soli sp. nov., isolated from soil.</title>
        <authorList>
            <person name="Kang H.J."/>
            <person name="Kim S.B."/>
        </authorList>
    </citation>
    <scope>NUCLEOTIDE SEQUENCE [LARGE SCALE GENOMIC DNA]</scope>
    <source>
        <strain evidence="1 2">MMS17-SY002</strain>
    </source>
</reference>
<evidence type="ECO:0000313" key="1">
    <source>
        <dbReference type="EMBL" id="QBA64105.1"/>
    </source>
</evidence>
<dbReference type="OrthoDB" id="933657at2"/>
<gene>
    <name evidence="1" type="ORF">EQY75_05900</name>
</gene>
<accession>A0A411E8P9</accession>
<dbReference type="EMBL" id="CP035544">
    <property type="protein sequence ID" value="QBA64105.1"/>
    <property type="molecule type" value="Genomic_DNA"/>
</dbReference>
<dbReference type="KEGG" id="mur:EQY75_05900"/>
<name>A0A411E8P9_9FLAO</name>
<proteinExistence type="predicted"/>
<dbReference type="AlphaFoldDB" id="A0A411E8P9"/>
<keyword evidence="2" id="KW-1185">Reference proteome</keyword>
<protein>
    <submittedName>
        <fullName evidence="1">Uncharacterized protein</fullName>
    </submittedName>
</protein>
<dbReference type="Proteomes" id="UP000290889">
    <property type="component" value="Chromosome"/>
</dbReference>
<organism evidence="1 2">
    <name type="scientific">Muriicola soli</name>
    <dbReference type="NCBI Taxonomy" id="2507538"/>
    <lineage>
        <taxon>Bacteria</taxon>
        <taxon>Pseudomonadati</taxon>
        <taxon>Bacteroidota</taxon>
        <taxon>Flavobacteriia</taxon>
        <taxon>Flavobacteriales</taxon>
        <taxon>Flavobacteriaceae</taxon>
        <taxon>Muriicola</taxon>
    </lineage>
</organism>